<proteinExistence type="predicted"/>
<comment type="caution">
    <text evidence="2">The sequence shown here is derived from an EMBL/GenBank/DDBJ whole genome shotgun (WGS) entry which is preliminary data.</text>
</comment>
<dbReference type="InterPro" id="IPR058600">
    <property type="entry name" value="YhjD-like"/>
</dbReference>
<dbReference type="Pfam" id="PF26325">
    <property type="entry name" value="YhjD"/>
    <property type="match status" value="1"/>
</dbReference>
<organism evidence="2 3">
    <name type="scientific">Marinicrinis sediminis</name>
    <dbReference type="NCBI Taxonomy" id="1652465"/>
    <lineage>
        <taxon>Bacteria</taxon>
        <taxon>Bacillati</taxon>
        <taxon>Bacillota</taxon>
        <taxon>Bacilli</taxon>
        <taxon>Bacillales</taxon>
        <taxon>Paenibacillaceae</taxon>
    </lineage>
</organism>
<evidence type="ECO:0000256" key="1">
    <source>
        <dbReference type="SAM" id="MobiDB-lite"/>
    </source>
</evidence>
<gene>
    <name evidence="2" type="ORF">ACFSUC_01450</name>
</gene>
<accession>A0ABW5R6Q8</accession>
<dbReference type="Proteomes" id="UP001597497">
    <property type="component" value="Unassembled WGS sequence"/>
</dbReference>
<sequence>MNAYPDWNIHDYMVTRYLMKAMERDRTDVQTFKLGKVWNFWMDGLIHKVEQQHIQVKKNLRAAGCKIVLEEVMDNRMIHVMYVHRGYEHHCYMMPTVLKGKCEERLRSLLSTQTAGFPGESQHSTTSNNTARSTS</sequence>
<keyword evidence="3" id="KW-1185">Reference proteome</keyword>
<dbReference type="EMBL" id="JBHUMM010000001">
    <property type="protein sequence ID" value="MFD2670269.1"/>
    <property type="molecule type" value="Genomic_DNA"/>
</dbReference>
<evidence type="ECO:0000313" key="3">
    <source>
        <dbReference type="Proteomes" id="UP001597497"/>
    </source>
</evidence>
<name>A0ABW5R6Q8_9BACL</name>
<protein>
    <submittedName>
        <fullName evidence="2">Uncharacterized protein</fullName>
    </submittedName>
</protein>
<feature type="region of interest" description="Disordered" evidence="1">
    <location>
        <begin position="113"/>
        <end position="135"/>
    </location>
</feature>
<reference evidence="3" key="1">
    <citation type="journal article" date="2019" name="Int. J. Syst. Evol. Microbiol.">
        <title>The Global Catalogue of Microorganisms (GCM) 10K type strain sequencing project: providing services to taxonomists for standard genome sequencing and annotation.</title>
        <authorList>
            <consortium name="The Broad Institute Genomics Platform"/>
            <consortium name="The Broad Institute Genome Sequencing Center for Infectious Disease"/>
            <person name="Wu L."/>
            <person name="Ma J."/>
        </authorList>
    </citation>
    <scope>NUCLEOTIDE SEQUENCE [LARGE SCALE GENOMIC DNA]</scope>
    <source>
        <strain evidence="3">KCTC 33676</strain>
    </source>
</reference>
<evidence type="ECO:0000313" key="2">
    <source>
        <dbReference type="EMBL" id="MFD2670269.1"/>
    </source>
</evidence>
<dbReference type="RefSeq" id="WP_379927603.1">
    <property type="nucleotide sequence ID" value="NZ_JBHUMM010000001.1"/>
</dbReference>
<feature type="compositionally biased region" description="Low complexity" evidence="1">
    <location>
        <begin position="124"/>
        <end position="135"/>
    </location>
</feature>